<reference evidence="2 3" key="1">
    <citation type="submission" date="2020-10" db="EMBL/GenBank/DDBJ databases">
        <title>Connecting structure to function with the recovery of over 1000 high-quality activated sludge metagenome-assembled genomes encoding full-length rRNA genes using long-read sequencing.</title>
        <authorList>
            <person name="Singleton C.M."/>
            <person name="Petriglieri F."/>
            <person name="Kristensen J.M."/>
            <person name="Kirkegaard R.H."/>
            <person name="Michaelsen T.Y."/>
            <person name="Andersen M.H."/>
            <person name="Karst S.M."/>
            <person name="Dueholm M.S."/>
            <person name="Nielsen P.H."/>
            <person name="Albertsen M."/>
        </authorList>
    </citation>
    <scope>NUCLEOTIDE SEQUENCE [LARGE SCALE GENOMIC DNA]</scope>
    <source>
        <strain evidence="2">Ribe_18-Q3-R11-54_BAT3C.373</strain>
    </source>
</reference>
<dbReference type="EMBL" id="JADKFW010000004">
    <property type="protein sequence ID" value="MBK9716976.1"/>
    <property type="molecule type" value="Genomic_DNA"/>
</dbReference>
<proteinExistence type="predicted"/>
<keyword evidence="1" id="KW-0732">Signal</keyword>
<dbReference type="AlphaFoldDB" id="A0A9D7S8R8"/>
<gene>
    <name evidence="2" type="ORF">IPO85_05595</name>
</gene>
<comment type="caution">
    <text evidence="2">The sequence shown here is derived from an EMBL/GenBank/DDBJ whole genome shotgun (WGS) entry which is preliminary data.</text>
</comment>
<sequence length="768" mass="85762">MKNQVTLLLTCLMIFNMHQVYSQNDTLVAPADVVISHKFKVDLTQLKDPLDTTFGKIANSIAERKDIITRDFVCYNYCAYNPCTGYFERGQLNPTWDLACRYYNNLFDTARKNSVYKLIWGKDGFVINKNGNPPTITVLDNRILNKFTNNLHGPILRVIQILDHNNLTLKDTQTIWVVDCEYSSNSTGILECIDNVEISLDSNCMVTLTADMFLEGQTYGCWQQYIVEARYWTTTGSGGLIDRDTIKKGVQLGFGDLSKEFKFTVRDPITGNSCWSHGIIKDTIPPRIIFPDTISLIPDVGTCQGIWEVPITKITDNCFQDIRYTLDINHGTILGDEFIGFKVINIPGGTNIAHIIATDLVGNKTIKKIIVNVKQILPMPICDTTVVSLNGTLTPGFNIAKIVADSIDKTVDSCHVQLWYKVIRLEALLGTKDGSHADQIISCDGLDTDDDSIRIGQQMYFDDFAIFCCNDIGKKIQIVLRAFNVNPGDGPIDPELMANPSSPLYGKFSDCITVVDVQDKSVPTLVAPPNIVVSSTFTFDINKLTQADDPTFGRIVTTLSARQRVFTIDYVCHRYCEPNNKTGYPGYVQTNQVPVPAPNQACIFYNQLFDTAHFNRKYELVWGFDGYALSSCEVKNINIVIKDLRINGLGEIQRLISVNGPNGSVTNATQTIWVVDCDRLVETKDANKNYISIMTITPNPSNGDLNITVDPSIDKLLITSASGDIIRTIEIQDTKLLQINDINNGLYFIQAYGKGKFIGVDKMIVMVR</sequence>
<feature type="signal peptide" evidence="1">
    <location>
        <begin position="1"/>
        <end position="22"/>
    </location>
</feature>
<name>A0A9D7S8R8_9BACT</name>
<dbReference type="Proteomes" id="UP000808349">
    <property type="component" value="Unassembled WGS sequence"/>
</dbReference>
<evidence type="ECO:0000313" key="2">
    <source>
        <dbReference type="EMBL" id="MBK9716976.1"/>
    </source>
</evidence>
<organism evidence="2 3">
    <name type="scientific">Candidatus Defluviibacterium haderslevense</name>
    <dbReference type="NCBI Taxonomy" id="2981993"/>
    <lineage>
        <taxon>Bacteria</taxon>
        <taxon>Pseudomonadati</taxon>
        <taxon>Bacteroidota</taxon>
        <taxon>Saprospiria</taxon>
        <taxon>Saprospirales</taxon>
        <taxon>Saprospiraceae</taxon>
        <taxon>Candidatus Defluviibacterium</taxon>
    </lineage>
</organism>
<feature type="chain" id="PRO_5038702004" evidence="1">
    <location>
        <begin position="23"/>
        <end position="768"/>
    </location>
</feature>
<accession>A0A9D7S8R8</accession>
<evidence type="ECO:0000313" key="3">
    <source>
        <dbReference type="Proteomes" id="UP000808349"/>
    </source>
</evidence>
<protein>
    <submittedName>
        <fullName evidence="2">T9SS type A sorting domain-containing protein</fullName>
    </submittedName>
</protein>
<evidence type="ECO:0000256" key="1">
    <source>
        <dbReference type="SAM" id="SignalP"/>
    </source>
</evidence>